<keyword evidence="1" id="KW-0812">Transmembrane</keyword>
<dbReference type="PATRIC" id="fig|945713.3.peg.2143"/>
<name>I0ALI5_IGNAJ</name>
<reference evidence="2 3" key="1">
    <citation type="journal article" date="2012" name="Front. Microbiol.">
        <title>Complete genome of Ignavibacterium album, a metabolically versatile, flagellated, facultative anaerobe from the phylum Chlorobi.</title>
        <authorList>
            <person name="Liu Z."/>
            <person name="Frigaard N.-U."/>
            <person name="Vogl K."/>
            <person name="Iino T."/>
            <person name="Ohkuma M."/>
            <person name="Overmann J."/>
            <person name="Bryant D.A."/>
        </authorList>
    </citation>
    <scope>NUCLEOTIDE SEQUENCE [LARGE SCALE GENOMIC DNA]</scope>
    <source>
        <strain evidence="3">DSM 19864 / JCM 16511 / NBRC 101810 / Mat9-16</strain>
    </source>
</reference>
<evidence type="ECO:0000313" key="2">
    <source>
        <dbReference type="EMBL" id="AFH49842.1"/>
    </source>
</evidence>
<dbReference type="AlphaFoldDB" id="I0ALI5"/>
<keyword evidence="3" id="KW-1185">Reference proteome</keyword>
<keyword evidence="1" id="KW-0472">Membrane</keyword>
<dbReference type="eggNOG" id="ENOG5031CP7">
    <property type="taxonomic scope" value="Bacteria"/>
</dbReference>
<dbReference type="HOGENOM" id="CLU_1018532_0_0_10"/>
<dbReference type="KEGG" id="ial:IALB_2137"/>
<dbReference type="STRING" id="945713.IALB_2137"/>
<gene>
    <name evidence="2" type="ordered locus">IALB_2137</name>
</gene>
<feature type="transmembrane region" description="Helical" evidence="1">
    <location>
        <begin position="172"/>
        <end position="194"/>
    </location>
</feature>
<feature type="transmembrane region" description="Helical" evidence="1">
    <location>
        <begin position="214"/>
        <end position="230"/>
    </location>
</feature>
<dbReference type="RefSeq" id="WP_014560991.1">
    <property type="nucleotide sequence ID" value="NC_017464.1"/>
</dbReference>
<keyword evidence="1" id="KW-1133">Transmembrane helix</keyword>
<dbReference type="Proteomes" id="UP000007394">
    <property type="component" value="Chromosome"/>
</dbReference>
<dbReference type="OrthoDB" id="5293088at2"/>
<evidence type="ECO:0000256" key="1">
    <source>
        <dbReference type="SAM" id="Phobius"/>
    </source>
</evidence>
<sequence>MKKSIILWIIAFILTVGTAIFQRLTGPTYPLKGKTVLKDFTINYSLDRSHSGDDHHVVKIKVRDENVTGVLEWKRHKTNDNWRIQRMKFKDGELVGALPPQPPAGKLEYRIILTDDEYQVLIPQDKPVVIRFKGTVPNYILIPHIFFIFLAMLFSTRAGLEYFNKEPKYNKLVYLTLIFLILGGFIFGPLVQYFAFGALWTGFPFGYDLTDNKTLIALIGWLIAFVMMKRSSKLQRWIVAASILMFVVFLIPHSLLGSELDYSKLDNNIEMKK</sequence>
<feature type="transmembrane region" description="Helical" evidence="1">
    <location>
        <begin position="139"/>
        <end position="160"/>
    </location>
</feature>
<dbReference type="EMBL" id="CP003418">
    <property type="protein sequence ID" value="AFH49842.1"/>
    <property type="molecule type" value="Genomic_DNA"/>
</dbReference>
<feature type="transmembrane region" description="Helical" evidence="1">
    <location>
        <begin position="237"/>
        <end position="256"/>
    </location>
</feature>
<accession>I0ALI5</accession>
<evidence type="ECO:0000313" key="3">
    <source>
        <dbReference type="Proteomes" id="UP000007394"/>
    </source>
</evidence>
<protein>
    <submittedName>
        <fullName evidence="2">Uncharacterized protein</fullName>
    </submittedName>
</protein>
<organism evidence="2 3">
    <name type="scientific">Ignavibacterium album (strain DSM 19864 / JCM 16511 / NBRC 101810 / Mat9-16)</name>
    <dbReference type="NCBI Taxonomy" id="945713"/>
    <lineage>
        <taxon>Bacteria</taxon>
        <taxon>Pseudomonadati</taxon>
        <taxon>Ignavibacteriota</taxon>
        <taxon>Ignavibacteria</taxon>
        <taxon>Ignavibacteriales</taxon>
        <taxon>Ignavibacteriaceae</taxon>
        <taxon>Ignavibacterium</taxon>
    </lineage>
</organism>
<proteinExistence type="predicted"/>